<feature type="transmembrane region" description="Helical" evidence="6">
    <location>
        <begin position="230"/>
        <end position="256"/>
    </location>
</feature>
<keyword evidence="8" id="KW-1185">Reference proteome</keyword>
<sequence>MQTLGLFVVRYIKKCQQDEVTIISGNLAFVTLLSFVPFVTVIMSVMSNFGIFEQAQASIESYLLHHFVPEASAEVQKHLVKFINNLGDATGLSTAALFVVAVMLLKNIDKELNRIFVTNKKRPFWQDLIIYLMVIILGPVLIGISLLATSAFLAIEWIQQVASWFPGNMLNAGIPLVFSFLYFLLLYRLVPAKRPSSQVAMLGAGVTAVLFEICKYVFSWYISAFPTYQFIYGSLAAIPIFCVWVYFNWLVVLLGAEFTCVLDELKAEQHALS</sequence>
<dbReference type="Pfam" id="PF03631">
    <property type="entry name" value="Virul_fac_BrkB"/>
    <property type="match status" value="1"/>
</dbReference>
<dbReference type="OrthoDB" id="9808671at2"/>
<evidence type="ECO:0000256" key="1">
    <source>
        <dbReference type="ARBA" id="ARBA00004651"/>
    </source>
</evidence>
<dbReference type="AlphaFoldDB" id="W7QLC3"/>
<gene>
    <name evidence="7" type="ORF">DS2_15054</name>
</gene>
<dbReference type="PANTHER" id="PTHR30213">
    <property type="entry name" value="INNER MEMBRANE PROTEIN YHJD"/>
    <property type="match status" value="1"/>
</dbReference>
<keyword evidence="2" id="KW-1003">Cell membrane</keyword>
<keyword evidence="4 6" id="KW-1133">Transmembrane helix</keyword>
<name>W7QLC3_9ALTE</name>
<feature type="transmembrane region" description="Helical" evidence="6">
    <location>
        <begin position="89"/>
        <end position="108"/>
    </location>
</feature>
<reference evidence="7 8" key="1">
    <citation type="journal article" date="2014" name="Genome Announc.">
        <title>Draft Genome Sequence of the Agar-Degrading Bacterium Catenovulum sp. Strain DS-2, Isolated from Intestines of Haliotis diversicolor.</title>
        <authorList>
            <person name="Shan D."/>
            <person name="Li X."/>
            <person name="Gu Z."/>
            <person name="Wei G."/>
            <person name="Gao Z."/>
            <person name="Shao Z."/>
        </authorList>
    </citation>
    <scope>NUCLEOTIDE SEQUENCE [LARGE SCALE GENOMIC DNA]</scope>
    <source>
        <strain evidence="7 8">DS-2</strain>
    </source>
</reference>
<dbReference type="InterPro" id="IPR017039">
    <property type="entry name" value="Virul_fac_BrkB"/>
</dbReference>
<evidence type="ECO:0000256" key="2">
    <source>
        <dbReference type="ARBA" id="ARBA00022475"/>
    </source>
</evidence>
<keyword evidence="3 6" id="KW-0812">Transmembrane</keyword>
<proteinExistence type="predicted"/>
<evidence type="ECO:0000313" key="7">
    <source>
        <dbReference type="EMBL" id="EWH08938.1"/>
    </source>
</evidence>
<accession>W7QLC3</accession>
<comment type="caution">
    <text evidence="7">The sequence shown here is derived from an EMBL/GenBank/DDBJ whole genome shotgun (WGS) entry which is preliminary data.</text>
</comment>
<feature type="transmembrane region" description="Helical" evidence="6">
    <location>
        <begin position="128"/>
        <end position="155"/>
    </location>
</feature>
<dbReference type="STRING" id="1328313.DS2_15054"/>
<dbReference type="PIRSF" id="PIRSF035875">
    <property type="entry name" value="RNase_BN"/>
    <property type="match status" value="1"/>
</dbReference>
<evidence type="ECO:0000256" key="6">
    <source>
        <dbReference type="SAM" id="Phobius"/>
    </source>
</evidence>
<feature type="transmembrane region" description="Helical" evidence="6">
    <location>
        <begin position="20"/>
        <end position="43"/>
    </location>
</feature>
<dbReference type="EMBL" id="ARZY01000033">
    <property type="protein sequence ID" value="EWH08938.1"/>
    <property type="molecule type" value="Genomic_DNA"/>
</dbReference>
<dbReference type="NCBIfam" id="TIGR00765">
    <property type="entry name" value="yihY_not_rbn"/>
    <property type="match status" value="1"/>
</dbReference>
<comment type="subcellular location">
    <subcellularLocation>
        <location evidence="1">Cell membrane</location>
        <topology evidence="1">Multi-pass membrane protein</topology>
    </subcellularLocation>
</comment>
<organism evidence="7 8">
    <name type="scientific">Catenovulum agarivorans DS-2</name>
    <dbReference type="NCBI Taxonomy" id="1328313"/>
    <lineage>
        <taxon>Bacteria</taxon>
        <taxon>Pseudomonadati</taxon>
        <taxon>Pseudomonadota</taxon>
        <taxon>Gammaproteobacteria</taxon>
        <taxon>Alteromonadales</taxon>
        <taxon>Alteromonadaceae</taxon>
        <taxon>Catenovulum</taxon>
    </lineage>
</organism>
<evidence type="ECO:0000256" key="5">
    <source>
        <dbReference type="ARBA" id="ARBA00023136"/>
    </source>
</evidence>
<dbReference type="Proteomes" id="UP000019276">
    <property type="component" value="Unassembled WGS sequence"/>
</dbReference>
<dbReference type="RefSeq" id="WP_035015657.1">
    <property type="nucleotide sequence ID" value="NZ_ARZY01000033.1"/>
</dbReference>
<dbReference type="GO" id="GO:0005886">
    <property type="term" value="C:plasma membrane"/>
    <property type="evidence" value="ECO:0007669"/>
    <property type="project" value="UniProtKB-SubCell"/>
</dbReference>
<feature type="transmembrane region" description="Helical" evidence="6">
    <location>
        <begin position="199"/>
        <end position="218"/>
    </location>
</feature>
<evidence type="ECO:0000313" key="8">
    <source>
        <dbReference type="Proteomes" id="UP000019276"/>
    </source>
</evidence>
<feature type="transmembrane region" description="Helical" evidence="6">
    <location>
        <begin position="167"/>
        <end position="187"/>
    </location>
</feature>
<evidence type="ECO:0000256" key="4">
    <source>
        <dbReference type="ARBA" id="ARBA00022989"/>
    </source>
</evidence>
<dbReference type="eggNOG" id="COG1295">
    <property type="taxonomic scope" value="Bacteria"/>
</dbReference>
<keyword evidence="5 6" id="KW-0472">Membrane</keyword>
<protein>
    <submittedName>
        <fullName evidence="7">Uncharacterized protein</fullName>
    </submittedName>
</protein>
<evidence type="ECO:0000256" key="3">
    <source>
        <dbReference type="ARBA" id="ARBA00022692"/>
    </source>
</evidence>
<dbReference type="PANTHER" id="PTHR30213:SF0">
    <property type="entry name" value="UPF0761 MEMBRANE PROTEIN YIHY"/>
    <property type="match status" value="1"/>
</dbReference>